<organism evidence="2 3">
    <name type="scientific">Cordyceps javanica</name>
    <dbReference type="NCBI Taxonomy" id="43265"/>
    <lineage>
        <taxon>Eukaryota</taxon>
        <taxon>Fungi</taxon>
        <taxon>Dikarya</taxon>
        <taxon>Ascomycota</taxon>
        <taxon>Pezizomycotina</taxon>
        <taxon>Sordariomycetes</taxon>
        <taxon>Hypocreomycetidae</taxon>
        <taxon>Hypocreales</taxon>
        <taxon>Cordycipitaceae</taxon>
        <taxon>Cordyceps</taxon>
    </lineage>
</organism>
<feature type="region of interest" description="Disordered" evidence="1">
    <location>
        <begin position="87"/>
        <end position="164"/>
    </location>
</feature>
<dbReference type="AlphaFoldDB" id="A0A545UKJ1"/>
<dbReference type="EMBL" id="SPUK01000048">
    <property type="protein sequence ID" value="TQV89976.1"/>
    <property type="molecule type" value="Genomic_DNA"/>
</dbReference>
<accession>A0A545UKJ1</accession>
<reference evidence="2 3" key="1">
    <citation type="journal article" date="2019" name="Appl. Microbiol. Biotechnol.">
        <title>Genome sequence of Isaria javanica and comparative genome analysis insights into family S53 peptidase evolution in fungal entomopathogens.</title>
        <authorList>
            <person name="Lin R."/>
            <person name="Zhang X."/>
            <person name="Xin B."/>
            <person name="Zou M."/>
            <person name="Gao Y."/>
            <person name="Qin F."/>
            <person name="Hu Q."/>
            <person name="Xie B."/>
            <person name="Cheng X."/>
        </authorList>
    </citation>
    <scope>NUCLEOTIDE SEQUENCE [LARGE SCALE GENOMIC DNA]</scope>
    <source>
        <strain evidence="2 3">IJ1G</strain>
    </source>
</reference>
<evidence type="ECO:0000313" key="3">
    <source>
        <dbReference type="Proteomes" id="UP000315783"/>
    </source>
</evidence>
<sequence length="359" mass="40829">MHTTPPTSPFDPDLREIEFEQFVTELASDMLDGMYSPLSQHEENICELNALQNQLLASAHVRRSEIEYAIDLMGAEYLDQGKAIEFSSSGRESVDRTKLSTNRKRGSIDMSESWDMTNEGNTRPNTAASSSRQQRSEASSREANLATKTVSPSTACPYEFSSNSGSQRYFRESILTWPSITSPMVDSAAERILLSPKKNPYRVEHEHAVMSAAVTVRGIASEGVLQARQRILQTRECSANNIAKHINEIRDHLEHLCFDSHLKSLVDRVRYLLIAAYYNECRQANGGLGGRAIISRSLQVFFTEVWFPEWVEELRKTKKHNAHNSMKGKWKARLRIGRFWKMLSSKYGSGIIWIFSERN</sequence>
<keyword evidence="3" id="KW-1185">Reference proteome</keyword>
<evidence type="ECO:0000313" key="2">
    <source>
        <dbReference type="EMBL" id="TQV89976.1"/>
    </source>
</evidence>
<evidence type="ECO:0000256" key="1">
    <source>
        <dbReference type="SAM" id="MobiDB-lite"/>
    </source>
</evidence>
<feature type="compositionally biased region" description="Polar residues" evidence="1">
    <location>
        <begin position="146"/>
        <end position="164"/>
    </location>
</feature>
<name>A0A545UKJ1_9HYPO</name>
<proteinExistence type="predicted"/>
<feature type="compositionally biased region" description="Polar residues" evidence="1">
    <location>
        <begin position="114"/>
        <end position="126"/>
    </location>
</feature>
<protein>
    <submittedName>
        <fullName evidence="2">Uncharacterized protein</fullName>
    </submittedName>
</protein>
<gene>
    <name evidence="2" type="ORF">IF1G_11353</name>
</gene>
<dbReference type="Proteomes" id="UP000315783">
    <property type="component" value="Unassembled WGS sequence"/>
</dbReference>
<comment type="caution">
    <text evidence="2">The sequence shown here is derived from an EMBL/GenBank/DDBJ whole genome shotgun (WGS) entry which is preliminary data.</text>
</comment>